<name>A0AAE4BTS6_9BACT</name>
<dbReference type="AlphaFoldDB" id="A0AAE4BTS6"/>
<gene>
    <name evidence="1" type="ORF">HNQ88_004092</name>
</gene>
<dbReference type="EMBL" id="JAVDQD010000006">
    <property type="protein sequence ID" value="MDR6241016.1"/>
    <property type="molecule type" value="Genomic_DNA"/>
</dbReference>
<organism evidence="1 2">
    <name type="scientific">Aureibacter tunicatorum</name>
    <dbReference type="NCBI Taxonomy" id="866807"/>
    <lineage>
        <taxon>Bacteria</taxon>
        <taxon>Pseudomonadati</taxon>
        <taxon>Bacteroidota</taxon>
        <taxon>Cytophagia</taxon>
        <taxon>Cytophagales</taxon>
        <taxon>Persicobacteraceae</taxon>
        <taxon>Aureibacter</taxon>
    </lineage>
</organism>
<dbReference type="RefSeq" id="WP_309941464.1">
    <property type="nucleotide sequence ID" value="NZ_AP025305.1"/>
</dbReference>
<keyword evidence="2" id="KW-1185">Reference proteome</keyword>
<reference evidence="1" key="1">
    <citation type="submission" date="2023-07" db="EMBL/GenBank/DDBJ databases">
        <title>Genomic Encyclopedia of Type Strains, Phase IV (KMG-IV): sequencing the most valuable type-strain genomes for metagenomic binning, comparative biology and taxonomic classification.</title>
        <authorList>
            <person name="Goeker M."/>
        </authorList>
    </citation>
    <scope>NUCLEOTIDE SEQUENCE</scope>
    <source>
        <strain evidence="1">DSM 26174</strain>
    </source>
</reference>
<comment type="caution">
    <text evidence="1">The sequence shown here is derived from an EMBL/GenBank/DDBJ whole genome shotgun (WGS) entry which is preliminary data.</text>
</comment>
<dbReference type="Proteomes" id="UP001185092">
    <property type="component" value="Unassembled WGS sequence"/>
</dbReference>
<sequence length="68" mass="7804">MQKLIHHQTYGFYKNVAEESEIIIDDINILNENSIEVHGRFSGKVTAFGFPLYDGEGQNGQFRVMLEN</sequence>
<evidence type="ECO:0000313" key="2">
    <source>
        <dbReference type="Proteomes" id="UP001185092"/>
    </source>
</evidence>
<evidence type="ECO:0000313" key="1">
    <source>
        <dbReference type="EMBL" id="MDR6241016.1"/>
    </source>
</evidence>
<accession>A0AAE4BTS6</accession>
<proteinExistence type="predicted"/>
<protein>
    <submittedName>
        <fullName evidence="1">Uncharacterized protein</fullName>
    </submittedName>
</protein>